<feature type="domain" description="Thioesterase TesA-like" evidence="3">
    <location>
        <begin position="36"/>
        <end position="259"/>
    </location>
</feature>
<dbReference type="PANTHER" id="PTHR11487:SF0">
    <property type="entry name" value="S-ACYL FATTY ACID SYNTHASE THIOESTERASE, MEDIUM CHAIN"/>
    <property type="match status" value="1"/>
</dbReference>
<dbReference type="InterPro" id="IPR001031">
    <property type="entry name" value="Thioesterase"/>
</dbReference>
<gene>
    <name evidence="4" type="ORF">ACFFNX_28820</name>
</gene>
<dbReference type="Gene3D" id="3.40.50.1820">
    <property type="entry name" value="alpha/beta hydrolase"/>
    <property type="match status" value="1"/>
</dbReference>
<evidence type="ECO:0000259" key="3">
    <source>
        <dbReference type="SMART" id="SM00824"/>
    </source>
</evidence>
<dbReference type="Proteomes" id="UP001589627">
    <property type="component" value="Unassembled WGS sequence"/>
</dbReference>
<proteinExistence type="inferred from homology"/>
<name>A0ABV5YMA9_9ACTN</name>
<dbReference type="InterPro" id="IPR020802">
    <property type="entry name" value="TesA-like"/>
</dbReference>
<sequence>MNTSPPTSRTTGSGQRRLGPWLRCWAARPGARFRLVCLPHAGGGAGSYRPWATLLPPDVELIAVQYPGREDRWSDPLVDRMDELVSAVAGSLLRVLDRPYALFGHSMGSAVAWELAHELRDRGVSGPRRLFASGREAPGIARTGEVHRQDDAALCAELERLGGTHPEVLADPELRTAVLGYVRNDYRLIETYRPVARRPLDCPIEVFTGDADPELRLARSADHAGGWTALTTARTAVHVFPGDHFYLNPGRERVVRTVLRRLSPSFARDTRGWPSTP</sequence>
<dbReference type="InterPro" id="IPR012223">
    <property type="entry name" value="TEII"/>
</dbReference>
<evidence type="ECO:0000256" key="1">
    <source>
        <dbReference type="ARBA" id="ARBA00007169"/>
    </source>
</evidence>
<organism evidence="4 5">
    <name type="scientific">Actinoallomurus acaciae</name>
    <dbReference type="NCBI Taxonomy" id="502577"/>
    <lineage>
        <taxon>Bacteria</taxon>
        <taxon>Bacillati</taxon>
        <taxon>Actinomycetota</taxon>
        <taxon>Actinomycetes</taxon>
        <taxon>Streptosporangiales</taxon>
        <taxon>Thermomonosporaceae</taxon>
        <taxon>Actinoallomurus</taxon>
    </lineage>
</organism>
<protein>
    <submittedName>
        <fullName evidence="4">Thioesterase II family protein</fullName>
    </submittedName>
</protein>
<keyword evidence="5" id="KW-1185">Reference proteome</keyword>
<dbReference type="InterPro" id="IPR029058">
    <property type="entry name" value="AB_hydrolase_fold"/>
</dbReference>
<comment type="similarity">
    <text evidence="1">Belongs to the thioesterase family.</text>
</comment>
<accession>A0ABV5YMA9</accession>
<comment type="caution">
    <text evidence="4">The sequence shown here is derived from an EMBL/GenBank/DDBJ whole genome shotgun (WGS) entry which is preliminary data.</text>
</comment>
<dbReference type="PANTHER" id="PTHR11487">
    <property type="entry name" value="THIOESTERASE"/>
    <property type="match status" value="1"/>
</dbReference>
<dbReference type="RefSeq" id="WP_378208809.1">
    <property type="nucleotide sequence ID" value="NZ_JBHLZP010000257.1"/>
</dbReference>
<dbReference type="Pfam" id="PF00975">
    <property type="entry name" value="Thioesterase"/>
    <property type="match status" value="1"/>
</dbReference>
<evidence type="ECO:0000256" key="2">
    <source>
        <dbReference type="ARBA" id="ARBA00022801"/>
    </source>
</evidence>
<reference evidence="4 5" key="1">
    <citation type="submission" date="2024-09" db="EMBL/GenBank/DDBJ databases">
        <authorList>
            <person name="Sun Q."/>
            <person name="Mori K."/>
        </authorList>
    </citation>
    <scope>NUCLEOTIDE SEQUENCE [LARGE SCALE GENOMIC DNA]</scope>
    <source>
        <strain evidence="4 5">TBRC 0563</strain>
    </source>
</reference>
<dbReference type="EMBL" id="JBHLZP010000257">
    <property type="protein sequence ID" value="MFB9836183.1"/>
    <property type="molecule type" value="Genomic_DNA"/>
</dbReference>
<evidence type="ECO:0000313" key="4">
    <source>
        <dbReference type="EMBL" id="MFB9836183.1"/>
    </source>
</evidence>
<dbReference type="SMART" id="SM00824">
    <property type="entry name" value="PKS_TE"/>
    <property type="match status" value="1"/>
</dbReference>
<evidence type="ECO:0000313" key="5">
    <source>
        <dbReference type="Proteomes" id="UP001589627"/>
    </source>
</evidence>
<dbReference type="SUPFAM" id="SSF53474">
    <property type="entry name" value="alpha/beta-Hydrolases"/>
    <property type="match status" value="1"/>
</dbReference>
<keyword evidence="2" id="KW-0378">Hydrolase</keyword>